<name>A0A8X6GTF3_TRICU</name>
<dbReference type="Proteomes" id="UP000887116">
    <property type="component" value="Unassembled WGS sequence"/>
</dbReference>
<evidence type="ECO:0000313" key="2">
    <source>
        <dbReference type="Proteomes" id="UP000887116"/>
    </source>
</evidence>
<sequence length="199" mass="22706">MRDELTFSQGLVKYSAPDFGDFAMFLKEYRNSLNALQVPAVFTVNAFLQHFHDLVALCDVLCPSKQCGKLISLPCLCFYEPSKSRDHILQRMAKRGHGAYIRGLWTECMKPDLYRKATVAWYYGGSQDLDQWVTLGHTALQLLYSAPFPDSVFQVPDKYPIYLEPMTFLTRPNVDTLFIKIVGPRVPPAPYVGRLNLEC</sequence>
<proteinExistence type="predicted"/>
<dbReference type="OrthoDB" id="8062037at2759"/>
<protein>
    <submittedName>
        <fullName evidence="1">Uncharacterized protein</fullName>
    </submittedName>
</protein>
<accession>A0A8X6GTF3</accession>
<comment type="caution">
    <text evidence="1">The sequence shown here is derived from an EMBL/GenBank/DDBJ whole genome shotgun (WGS) entry which is preliminary data.</text>
</comment>
<evidence type="ECO:0000313" key="1">
    <source>
        <dbReference type="EMBL" id="GFR10802.1"/>
    </source>
</evidence>
<keyword evidence="2" id="KW-1185">Reference proteome</keyword>
<gene>
    <name evidence="1" type="ORF">TNCT_122001</name>
</gene>
<reference evidence="1" key="1">
    <citation type="submission" date="2020-07" db="EMBL/GenBank/DDBJ databases">
        <title>Multicomponent nature underlies the extraordinary mechanical properties of spider dragline silk.</title>
        <authorList>
            <person name="Kono N."/>
            <person name="Nakamura H."/>
            <person name="Mori M."/>
            <person name="Yoshida Y."/>
            <person name="Ohtoshi R."/>
            <person name="Malay A.D."/>
            <person name="Moran D.A.P."/>
            <person name="Tomita M."/>
            <person name="Numata K."/>
            <person name="Arakawa K."/>
        </authorList>
    </citation>
    <scope>NUCLEOTIDE SEQUENCE</scope>
</reference>
<dbReference type="EMBL" id="BMAO01026577">
    <property type="protein sequence ID" value="GFR10802.1"/>
    <property type="molecule type" value="Genomic_DNA"/>
</dbReference>
<dbReference type="AlphaFoldDB" id="A0A8X6GTF3"/>
<organism evidence="1 2">
    <name type="scientific">Trichonephila clavata</name>
    <name type="common">Joro spider</name>
    <name type="synonym">Nephila clavata</name>
    <dbReference type="NCBI Taxonomy" id="2740835"/>
    <lineage>
        <taxon>Eukaryota</taxon>
        <taxon>Metazoa</taxon>
        <taxon>Ecdysozoa</taxon>
        <taxon>Arthropoda</taxon>
        <taxon>Chelicerata</taxon>
        <taxon>Arachnida</taxon>
        <taxon>Araneae</taxon>
        <taxon>Araneomorphae</taxon>
        <taxon>Entelegynae</taxon>
        <taxon>Araneoidea</taxon>
        <taxon>Nephilidae</taxon>
        <taxon>Trichonephila</taxon>
    </lineage>
</organism>